<dbReference type="AlphaFoldDB" id="R0K7C7"/>
<protein>
    <submittedName>
        <fullName evidence="1">Uncharacterized protein</fullName>
    </submittedName>
</protein>
<dbReference type="RefSeq" id="XP_008028166.1">
    <property type="nucleotide sequence ID" value="XM_008029975.1"/>
</dbReference>
<accession>R0K7C7</accession>
<dbReference type="GeneID" id="19404797"/>
<dbReference type="HOGENOM" id="CLU_1161339_0_0_1"/>
<proteinExistence type="predicted"/>
<dbReference type="OrthoDB" id="5243686at2759"/>
<dbReference type="EMBL" id="KB908814">
    <property type="protein sequence ID" value="EOA84162.1"/>
    <property type="molecule type" value="Genomic_DNA"/>
</dbReference>
<dbReference type="Proteomes" id="UP000016935">
    <property type="component" value="Unassembled WGS sequence"/>
</dbReference>
<name>R0K7C7_EXST2</name>
<evidence type="ECO:0000313" key="1">
    <source>
        <dbReference type="EMBL" id="EOA84162.1"/>
    </source>
</evidence>
<reference evidence="1 2" key="2">
    <citation type="journal article" date="2013" name="PLoS Genet.">
        <title>Comparative genome structure, secondary metabolite, and effector coding capacity across Cochliobolus pathogens.</title>
        <authorList>
            <person name="Condon B.J."/>
            <person name="Leng Y."/>
            <person name="Wu D."/>
            <person name="Bushley K.E."/>
            <person name="Ohm R.A."/>
            <person name="Otillar R."/>
            <person name="Martin J."/>
            <person name="Schackwitz W."/>
            <person name="Grimwood J."/>
            <person name="MohdZainudin N."/>
            <person name="Xue C."/>
            <person name="Wang R."/>
            <person name="Manning V.A."/>
            <person name="Dhillon B."/>
            <person name="Tu Z.J."/>
            <person name="Steffenson B.J."/>
            <person name="Salamov A."/>
            <person name="Sun H."/>
            <person name="Lowry S."/>
            <person name="LaButti K."/>
            <person name="Han J."/>
            <person name="Copeland A."/>
            <person name="Lindquist E."/>
            <person name="Barry K."/>
            <person name="Schmutz J."/>
            <person name="Baker S.E."/>
            <person name="Ciuffetti L.M."/>
            <person name="Grigoriev I.V."/>
            <person name="Zhong S."/>
            <person name="Turgeon B.G."/>
        </authorList>
    </citation>
    <scope>NUCLEOTIDE SEQUENCE [LARGE SCALE GENOMIC DNA]</scope>
    <source>
        <strain evidence="2">28A</strain>
    </source>
</reference>
<dbReference type="eggNOG" id="ENOG502T05Q">
    <property type="taxonomic scope" value="Eukaryota"/>
</dbReference>
<sequence>MKNYATGVPNMPRYAFRIDEICESDQVAPTVTTGRGDWIPSVQHGANNSVPHNVGSQNVSYRWWVFDGTQIRESPVKPPNTQPYQTYSVFYNGGFGFWVLKDDATNPRREAAWQPLCFEHNLQDGSSYLCDSAQHRTVACRKHGQHWLQMLLPDIHYRGVPFVHSQALGGGLKGDLALFLALVALAAEPTQLPNVLPRICVNGTWQQQLGVGVSDGWLSKRGVVVYVHTYPPWTSADLRRYERSYTYFR</sequence>
<reference evidence="1 2" key="1">
    <citation type="journal article" date="2012" name="PLoS Pathog.">
        <title>Diverse lifestyles and strategies of plant pathogenesis encoded in the genomes of eighteen Dothideomycetes fungi.</title>
        <authorList>
            <person name="Ohm R.A."/>
            <person name="Feau N."/>
            <person name="Henrissat B."/>
            <person name="Schoch C.L."/>
            <person name="Horwitz B.A."/>
            <person name="Barry K.W."/>
            <person name="Condon B.J."/>
            <person name="Copeland A.C."/>
            <person name="Dhillon B."/>
            <person name="Glaser F."/>
            <person name="Hesse C.N."/>
            <person name="Kosti I."/>
            <person name="LaButti K."/>
            <person name="Lindquist E.A."/>
            <person name="Lucas S."/>
            <person name="Salamov A.A."/>
            <person name="Bradshaw R.E."/>
            <person name="Ciuffetti L."/>
            <person name="Hamelin R.C."/>
            <person name="Kema G.H.J."/>
            <person name="Lawrence C."/>
            <person name="Scott J.A."/>
            <person name="Spatafora J.W."/>
            <person name="Turgeon B.G."/>
            <person name="de Wit P.J.G.M."/>
            <person name="Zhong S."/>
            <person name="Goodwin S.B."/>
            <person name="Grigoriev I.V."/>
        </authorList>
    </citation>
    <scope>NUCLEOTIDE SEQUENCE [LARGE SCALE GENOMIC DNA]</scope>
    <source>
        <strain evidence="2">28A</strain>
    </source>
</reference>
<organism evidence="1 2">
    <name type="scientific">Exserohilum turcicum (strain 28A)</name>
    <name type="common">Northern leaf blight fungus</name>
    <name type="synonym">Setosphaeria turcica</name>
    <dbReference type="NCBI Taxonomy" id="671987"/>
    <lineage>
        <taxon>Eukaryota</taxon>
        <taxon>Fungi</taxon>
        <taxon>Dikarya</taxon>
        <taxon>Ascomycota</taxon>
        <taxon>Pezizomycotina</taxon>
        <taxon>Dothideomycetes</taxon>
        <taxon>Pleosporomycetidae</taxon>
        <taxon>Pleosporales</taxon>
        <taxon>Pleosporineae</taxon>
        <taxon>Pleosporaceae</taxon>
        <taxon>Exserohilum</taxon>
    </lineage>
</organism>
<dbReference type="STRING" id="671987.R0K7C7"/>
<evidence type="ECO:0000313" key="2">
    <source>
        <dbReference type="Proteomes" id="UP000016935"/>
    </source>
</evidence>
<keyword evidence="2" id="KW-1185">Reference proteome</keyword>
<gene>
    <name evidence="1" type="ORF">SETTUDRAFT_42848</name>
</gene>